<dbReference type="PRINTS" id="PR00455">
    <property type="entry name" value="HTHTETR"/>
</dbReference>
<dbReference type="InterPro" id="IPR003012">
    <property type="entry name" value="Tet_transcr_reg_TetR"/>
</dbReference>
<protein>
    <submittedName>
        <fullName evidence="7">Transcriptional regulator, TetR family</fullName>
    </submittedName>
</protein>
<dbReference type="InterPro" id="IPR004111">
    <property type="entry name" value="Repressor_TetR_C"/>
</dbReference>
<dbReference type="InterPro" id="IPR036271">
    <property type="entry name" value="Tet_transcr_reg_TetR-rel_C_sf"/>
</dbReference>
<dbReference type="EMBL" id="JAMTCP010000021">
    <property type="protein sequence ID" value="MCP2259892.1"/>
    <property type="molecule type" value="Genomic_DNA"/>
</dbReference>
<dbReference type="InterPro" id="IPR050109">
    <property type="entry name" value="HTH-type_TetR-like_transc_reg"/>
</dbReference>
<reference evidence="7 8" key="1">
    <citation type="submission" date="2022-06" db="EMBL/GenBank/DDBJ databases">
        <title>Genomic Encyclopedia of Archaeal and Bacterial Type Strains, Phase II (KMG-II): from individual species to whole genera.</title>
        <authorList>
            <person name="Goeker M."/>
        </authorList>
    </citation>
    <scope>NUCLEOTIDE SEQUENCE [LARGE SCALE GENOMIC DNA]</scope>
    <source>
        <strain evidence="7 8">DSM 40477</strain>
    </source>
</reference>
<evidence type="ECO:0000256" key="1">
    <source>
        <dbReference type="ARBA" id="ARBA00022491"/>
    </source>
</evidence>
<keyword evidence="4" id="KW-0804">Transcription</keyword>
<evidence type="ECO:0000256" key="4">
    <source>
        <dbReference type="ARBA" id="ARBA00023163"/>
    </source>
</evidence>
<feature type="domain" description="HTH tetR-type" evidence="6">
    <location>
        <begin position="30"/>
        <end position="90"/>
    </location>
</feature>
<dbReference type="InterPro" id="IPR001647">
    <property type="entry name" value="HTH_TetR"/>
</dbReference>
<evidence type="ECO:0000256" key="5">
    <source>
        <dbReference type="PROSITE-ProRule" id="PRU00335"/>
    </source>
</evidence>
<accession>A0ABT1HWI4</accession>
<keyword evidence="8" id="KW-1185">Reference proteome</keyword>
<evidence type="ECO:0000313" key="7">
    <source>
        <dbReference type="EMBL" id="MCP2259892.1"/>
    </source>
</evidence>
<dbReference type="Pfam" id="PF00440">
    <property type="entry name" value="TetR_N"/>
    <property type="match status" value="1"/>
</dbReference>
<gene>
    <name evidence="7" type="ORF">LX15_003601</name>
</gene>
<dbReference type="InterPro" id="IPR009057">
    <property type="entry name" value="Homeodomain-like_sf"/>
</dbReference>
<sequence>MPERARGNVRGDEVPTVWARGRARRGQGPTLSREQIVRAAVELLDAEGADGLSMRRLGAKLGAGATSLYWHVANKDELLELAFDEVMGEVPLVEPSGDWRADLLGFADGMRAMMFRHPWVVALFGTSPNVGPHGLRQSDAAARILVAGGFAVEDVDNAISVVMDYVIGSAATELAWILRVRREGVDVERWTAALQDYLREALKPYPTLWTFWSHGLAMEDEERRDQRYVFGVNRVLDGLETYVARRAERE</sequence>
<dbReference type="Gene3D" id="1.10.10.60">
    <property type="entry name" value="Homeodomain-like"/>
    <property type="match status" value="1"/>
</dbReference>
<dbReference type="Gene3D" id="1.10.357.10">
    <property type="entry name" value="Tetracycline Repressor, domain 2"/>
    <property type="match status" value="1"/>
</dbReference>
<dbReference type="PANTHER" id="PTHR30055:SF151">
    <property type="entry name" value="TRANSCRIPTIONAL REGULATORY PROTEIN"/>
    <property type="match status" value="1"/>
</dbReference>
<evidence type="ECO:0000259" key="6">
    <source>
        <dbReference type="PROSITE" id="PS50977"/>
    </source>
</evidence>
<dbReference type="PRINTS" id="PR00400">
    <property type="entry name" value="TETREPRESSOR"/>
</dbReference>
<name>A0ABT1HWI4_STRSD</name>
<dbReference type="Proteomes" id="UP001205311">
    <property type="component" value="Unassembled WGS sequence"/>
</dbReference>
<dbReference type="Pfam" id="PF02909">
    <property type="entry name" value="TetR_C_1"/>
    <property type="match status" value="1"/>
</dbReference>
<evidence type="ECO:0000256" key="3">
    <source>
        <dbReference type="ARBA" id="ARBA00023125"/>
    </source>
</evidence>
<organism evidence="7 8">
    <name type="scientific">Streptoalloteichus tenebrarius (strain ATCC 17920 / DSM 40477 / JCM 4838 / CBS 697.72 / NBRC 16177 / NCIMB 11028 / NRRL B-12390 / A12253. 1 / ISP 5477)</name>
    <name type="common">Streptomyces tenebrarius</name>
    <dbReference type="NCBI Taxonomy" id="1933"/>
    <lineage>
        <taxon>Bacteria</taxon>
        <taxon>Bacillati</taxon>
        <taxon>Actinomycetota</taxon>
        <taxon>Actinomycetes</taxon>
        <taxon>Pseudonocardiales</taxon>
        <taxon>Pseudonocardiaceae</taxon>
        <taxon>Streptoalloteichus</taxon>
    </lineage>
</organism>
<dbReference type="RefSeq" id="WP_253670774.1">
    <property type="nucleotide sequence ID" value="NZ_JAMTCP010000021.1"/>
</dbReference>
<proteinExistence type="predicted"/>
<dbReference type="SUPFAM" id="SSF48498">
    <property type="entry name" value="Tetracyclin repressor-like, C-terminal domain"/>
    <property type="match status" value="1"/>
</dbReference>
<dbReference type="PROSITE" id="PS50977">
    <property type="entry name" value="HTH_TETR_2"/>
    <property type="match status" value="1"/>
</dbReference>
<evidence type="ECO:0000256" key="2">
    <source>
        <dbReference type="ARBA" id="ARBA00023015"/>
    </source>
</evidence>
<feature type="DNA-binding region" description="H-T-H motif" evidence="5">
    <location>
        <begin position="53"/>
        <end position="72"/>
    </location>
</feature>
<keyword evidence="3 5" id="KW-0238">DNA-binding</keyword>
<dbReference type="SUPFAM" id="SSF46689">
    <property type="entry name" value="Homeodomain-like"/>
    <property type="match status" value="1"/>
</dbReference>
<dbReference type="PANTHER" id="PTHR30055">
    <property type="entry name" value="HTH-TYPE TRANSCRIPTIONAL REGULATOR RUTR"/>
    <property type="match status" value="1"/>
</dbReference>
<keyword evidence="1" id="KW-0678">Repressor</keyword>
<comment type="caution">
    <text evidence="7">The sequence shown here is derived from an EMBL/GenBank/DDBJ whole genome shotgun (WGS) entry which is preliminary data.</text>
</comment>
<evidence type="ECO:0000313" key="8">
    <source>
        <dbReference type="Proteomes" id="UP001205311"/>
    </source>
</evidence>
<keyword evidence="2" id="KW-0805">Transcription regulation</keyword>